<evidence type="ECO:0000259" key="2">
    <source>
        <dbReference type="Pfam" id="PF07109"/>
    </source>
</evidence>
<dbReference type="EC" id="2.1.1.11" evidence="1"/>
<dbReference type="CDD" id="cd02440">
    <property type="entry name" value="AdoMet_MTases"/>
    <property type="match status" value="1"/>
</dbReference>
<dbReference type="GO" id="GO:0046406">
    <property type="term" value="F:magnesium protoporphyrin IX methyltransferase activity"/>
    <property type="evidence" value="ECO:0007669"/>
    <property type="project" value="UniProtKB-UniRule"/>
</dbReference>
<sequence length="228" mass="25418">MNAADDKTIVREYFNSTGFDRWKRIYGDGEVNKVQLDIRYGHQQTVDKVIGWLKNDGNLSELSICDAGCGVGSLSIPLATEGAKVFASDISEKMVEEGKQRAIQALGNASNPTFAVQDLESLTGNYHTVICLDVLIHYPQDKADEMISHLCSLAESRIIISFAPKTCALSLLKKIGSFFPGASKTTRAYLHREADVVKIIEKNGFTVQRQEMTKTRFYFSRLLEATRK</sequence>
<name>A0A0M5MGQ1_9NOSO</name>
<dbReference type="KEGG" id="npz:ACX27_07775"/>
<dbReference type="InterPro" id="IPR010940">
    <property type="entry name" value="Mg_prot_MeTrfase_C"/>
</dbReference>
<dbReference type="STRING" id="224013.ACX27_07775"/>
<dbReference type="OrthoDB" id="9811589at2"/>
<dbReference type="PATRIC" id="fig|224013.5.peg.1885"/>
<dbReference type="GO" id="GO:0032259">
    <property type="term" value="P:methylation"/>
    <property type="evidence" value="ECO:0007669"/>
    <property type="project" value="UniProtKB-KW"/>
</dbReference>
<keyword evidence="4" id="KW-1185">Reference proteome</keyword>
<keyword evidence="3" id="KW-0489">Methyltransferase</keyword>
<evidence type="ECO:0000313" key="3">
    <source>
        <dbReference type="EMBL" id="ALF52780.1"/>
    </source>
</evidence>
<dbReference type="RefSeq" id="WP_062290560.1">
    <property type="nucleotide sequence ID" value="NZ_CP012036.1"/>
</dbReference>
<dbReference type="InterPro" id="IPR029063">
    <property type="entry name" value="SAM-dependent_MTases_sf"/>
</dbReference>
<gene>
    <name evidence="3" type="ORF">ACX27_07775</name>
</gene>
<dbReference type="InterPro" id="IPR010251">
    <property type="entry name" value="Mg_prot_MeTrfase"/>
</dbReference>
<dbReference type="Proteomes" id="UP000062645">
    <property type="component" value="Chromosome"/>
</dbReference>
<dbReference type="SUPFAM" id="SSF53335">
    <property type="entry name" value="S-adenosyl-L-methionine-dependent methyltransferases"/>
    <property type="match status" value="1"/>
</dbReference>
<dbReference type="EMBL" id="CP012036">
    <property type="protein sequence ID" value="ALF52780.1"/>
    <property type="molecule type" value="Genomic_DNA"/>
</dbReference>
<organism evidence="3 4">
    <name type="scientific">Nostoc piscinale CENA21</name>
    <dbReference type="NCBI Taxonomy" id="224013"/>
    <lineage>
        <taxon>Bacteria</taxon>
        <taxon>Bacillati</taxon>
        <taxon>Cyanobacteriota</taxon>
        <taxon>Cyanophyceae</taxon>
        <taxon>Nostocales</taxon>
        <taxon>Nostocaceae</taxon>
        <taxon>Nostoc</taxon>
    </lineage>
</organism>
<dbReference type="PROSITE" id="PS51556">
    <property type="entry name" value="SAM_MT_MG_PIX"/>
    <property type="match status" value="1"/>
</dbReference>
<dbReference type="PANTHER" id="PTHR43591:SF81">
    <property type="entry name" value="MAGNESIUM PROTOPORPHYRIN IX METHYLTRANSFERASE, CHLOROPLASTIC-RELATED"/>
    <property type="match status" value="1"/>
</dbReference>
<reference evidence="4" key="1">
    <citation type="submission" date="2015-07" db="EMBL/GenBank/DDBJ databases">
        <title>Genome Of Nitrogen-Fixing Cyanobacterium Nostoc piscinale CENA21 From Solimoes/Amazon River Floodplain Sediments And Comparative Genomics To Uncover Biosynthetic Natural Products Potential.</title>
        <authorList>
            <person name="Leao T.F."/>
            <person name="Leao P.N."/>
            <person name="Guimaraes P.I."/>
            <person name="de Melo A.G.C."/>
            <person name="Ramos R.T.J."/>
            <person name="Silva A."/>
            <person name="Fiore M.F."/>
            <person name="Schneider M.P.C."/>
        </authorList>
    </citation>
    <scope>NUCLEOTIDE SEQUENCE [LARGE SCALE GENOMIC DNA]</scope>
    <source>
        <strain evidence="4">CENA21</strain>
    </source>
</reference>
<evidence type="ECO:0000256" key="1">
    <source>
        <dbReference type="NCBIfam" id="TIGR02021"/>
    </source>
</evidence>
<dbReference type="Pfam" id="PF07109">
    <property type="entry name" value="Mg-por_mtran_C"/>
    <property type="match status" value="1"/>
</dbReference>
<evidence type="ECO:0000313" key="4">
    <source>
        <dbReference type="Proteomes" id="UP000062645"/>
    </source>
</evidence>
<dbReference type="GO" id="GO:0015995">
    <property type="term" value="P:chlorophyll biosynthetic process"/>
    <property type="evidence" value="ECO:0007669"/>
    <property type="project" value="UniProtKB-UniRule"/>
</dbReference>
<feature type="domain" description="Magnesium-protoporphyrin IX methyltransferase C-terminal" evidence="2">
    <location>
        <begin position="131"/>
        <end position="227"/>
    </location>
</feature>
<protein>
    <recommendedName>
        <fullName evidence="1">Magnesium protoporphyrin IX methyltransferase</fullName>
        <ecNumber evidence="1">2.1.1.11</ecNumber>
    </recommendedName>
</protein>
<keyword evidence="3" id="KW-0808">Transferase</keyword>
<dbReference type="PANTHER" id="PTHR43591">
    <property type="entry name" value="METHYLTRANSFERASE"/>
    <property type="match status" value="1"/>
</dbReference>
<dbReference type="NCBIfam" id="TIGR02021">
    <property type="entry name" value="BchM-ChlM"/>
    <property type="match status" value="1"/>
</dbReference>
<dbReference type="Gene3D" id="3.40.50.150">
    <property type="entry name" value="Vaccinia Virus protein VP39"/>
    <property type="match status" value="1"/>
</dbReference>
<dbReference type="AlphaFoldDB" id="A0A0M5MGQ1"/>
<accession>A0A0M5MGQ1</accession>
<reference evidence="3 4" key="2">
    <citation type="journal article" date="2016" name="Genome Announc.">
        <title>Draft Genome Sequence of the N2-Fixing Cyanobacterium Nostoc piscinale CENA21, Isolated from the Brazilian Amazon Floodplain.</title>
        <authorList>
            <person name="Leao T."/>
            <person name="Guimaraes P.I."/>
            <person name="de Melo A.G."/>
            <person name="Ramos R.T."/>
            <person name="Leao P.N."/>
            <person name="Silva A."/>
            <person name="Fiore M.F."/>
            <person name="Schneider M.P."/>
        </authorList>
    </citation>
    <scope>NUCLEOTIDE SEQUENCE [LARGE SCALE GENOMIC DNA]</scope>
    <source>
        <strain evidence="3 4">CENA21</strain>
    </source>
</reference>
<proteinExistence type="predicted"/>